<evidence type="ECO:0000313" key="4">
    <source>
        <dbReference type="EMBL" id="OMJ65707.1"/>
    </source>
</evidence>
<feature type="repeat" description="ANK" evidence="3">
    <location>
        <begin position="77"/>
        <end position="109"/>
    </location>
</feature>
<dbReference type="Gene3D" id="1.10.238.10">
    <property type="entry name" value="EF-hand"/>
    <property type="match status" value="1"/>
</dbReference>
<organism evidence="4 5">
    <name type="scientific">Stentor coeruleus</name>
    <dbReference type="NCBI Taxonomy" id="5963"/>
    <lineage>
        <taxon>Eukaryota</taxon>
        <taxon>Sar</taxon>
        <taxon>Alveolata</taxon>
        <taxon>Ciliophora</taxon>
        <taxon>Postciliodesmatophora</taxon>
        <taxon>Heterotrichea</taxon>
        <taxon>Heterotrichida</taxon>
        <taxon>Stentoridae</taxon>
        <taxon>Stentor</taxon>
    </lineage>
</organism>
<evidence type="ECO:0000313" key="5">
    <source>
        <dbReference type="Proteomes" id="UP000187209"/>
    </source>
</evidence>
<evidence type="ECO:0000256" key="1">
    <source>
        <dbReference type="ARBA" id="ARBA00022737"/>
    </source>
</evidence>
<dbReference type="InterPro" id="IPR036770">
    <property type="entry name" value="Ankyrin_rpt-contain_sf"/>
</dbReference>
<dbReference type="InterPro" id="IPR011992">
    <property type="entry name" value="EF-hand-dom_pair"/>
</dbReference>
<dbReference type="PROSITE" id="PS50088">
    <property type="entry name" value="ANK_REPEAT"/>
    <property type="match status" value="2"/>
</dbReference>
<dbReference type="EMBL" id="MPUH01001985">
    <property type="protein sequence ID" value="OMJ65707.1"/>
    <property type="molecule type" value="Genomic_DNA"/>
</dbReference>
<evidence type="ECO:0000256" key="3">
    <source>
        <dbReference type="PROSITE-ProRule" id="PRU00023"/>
    </source>
</evidence>
<proteinExistence type="predicted"/>
<keyword evidence="1" id="KW-0677">Repeat</keyword>
<reference evidence="4 5" key="1">
    <citation type="submission" date="2016-11" db="EMBL/GenBank/DDBJ databases">
        <title>The macronuclear genome of Stentor coeruleus: a giant cell with tiny introns.</title>
        <authorList>
            <person name="Slabodnick M."/>
            <person name="Ruby J.G."/>
            <person name="Reiff S.B."/>
            <person name="Swart E.C."/>
            <person name="Gosai S."/>
            <person name="Prabakaran S."/>
            <person name="Witkowska E."/>
            <person name="Larue G.E."/>
            <person name="Fisher S."/>
            <person name="Freeman R.M."/>
            <person name="Gunawardena J."/>
            <person name="Chu W."/>
            <person name="Stover N.A."/>
            <person name="Gregory B.D."/>
            <person name="Nowacki M."/>
            <person name="Derisi J."/>
            <person name="Roy S.W."/>
            <person name="Marshall W.F."/>
            <person name="Sood P."/>
        </authorList>
    </citation>
    <scope>NUCLEOTIDE SEQUENCE [LARGE SCALE GENOMIC DNA]</scope>
    <source>
        <strain evidence="4">WM001</strain>
    </source>
</reference>
<dbReference type="Pfam" id="PF12796">
    <property type="entry name" value="Ank_2"/>
    <property type="match status" value="1"/>
</dbReference>
<evidence type="ECO:0008006" key="6">
    <source>
        <dbReference type="Google" id="ProtNLM"/>
    </source>
</evidence>
<dbReference type="PANTHER" id="PTHR24171">
    <property type="entry name" value="ANKYRIN REPEAT DOMAIN-CONTAINING PROTEIN 39-RELATED"/>
    <property type="match status" value="1"/>
</dbReference>
<dbReference type="Proteomes" id="UP000187209">
    <property type="component" value="Unassembled WGS sequence"/>
</dbReference>
<dbReference type="SUPFAM" id="SSF48403">
    <property type="entry name" value="Ankyrin repeat"/>
    <property type="match status" value="1"/>
</dbReference>
<feature type="repeat" description="ANK" evidence="3">
    <location>
        <begin position="44"/>
        <end position="76"/>
    </location>
</feature>
<accession>A0A1R2AMF7</accession>
<sequence>MSEESKSARLPLDEQFIQAIQRCAVDECRKLLNQGVDVNHKDRNGNTPIFHCSTPQHSKILRFLISAGANVNVVNVTGSSPLHYAAERGCMEVILILMLHGADPLVVNQNKQKAEDFSPKLKPMMIALMNDRHIYSSLTETYKKKLSLIFDDIDRDGSGVLNLEKSMKFNRYMEDIPADIARRDAQDFLRDVGICHSGQVNLDEWLFSFAKLVHERGNEALDQFIEDYERIGKEKTKFEDFVPRD</sequence>
<keyword evidence="2 3" id="KW-0040">ANK repeat</keyword>
<dbReference type="SMART" id="SM00248">
    <property type="entry name" value="ANK"/>
    <property type="match status" value="2"/>
</dbReference>
<dbReference type="InterPro" id="IPR002110">
    <property type="entry name" value="Ankyrin_rpt"/>
</dbReference>
<name>A0A1R2AMF7_9CILI</name>
<protein>
    <recommendedName>
        <fullName evidence="6">EF-hand domain-containing protein</fullName>
    </recommendedName>
</protein>
<evidence type="ECO:0000256" key="2">
    <source>
        <dbReference type="ARBA" id="ARBA00023043"/>
    </source>
</evidence>
<keyword evidence="5" id="KW-1185">Reference proteome</keyword>
<dbReference type="Gene3D" id="1.25.40.20">
    <property type="entry name" value="Ankyrin repeat-containing domain"/>
    <property type="match status" value="1"/>
</dbReference>
<dbReference type="AlphaFoldDB" id="A0A1R2AMF7"/>
<dbReference type="OrthoDB" id="10264606at2759"/>
<dbReference type="SUPFAM" id="SSF47473">
    <property type="entry name" value="EF-hand"/>
    <property type="match status" value="1"/>
</dbReference>
<gene>
    <name evidence="4" type="ORF">SteCoe_37757</name>
</gene>
<comment type="caution">
    <text evidence="4">The sequence shown here is derived from an EMBL/GenBank/DDBJ whole genome shotgun (WGS) entry which is preliminary data.</text>
</comment>
<dbReference type="PROSITE" id="PS50297">
    <property type="entry name" value="ANK_REP_REGION"/>
    <property type="match status" value="2"/>
</dbReference>